<gene>
    <name evidence="12" type="ORF">F993_03673</name>
</gene>
<dbReference type="InterPro" id="IPR027417">
    <property type="entry name" value="P-loop_NTPase"/>
</dbReference>
<dbReference type="PROSITE" id="PS51192">
    <property type="entry name" value="HELICASE_ATP_BIND_1"/>
    <property type="match status" value="1"/>
</dbReference>
<keyword evidence="5 10" id="KW-0680">Restriction system</keyword>
<name>A0ABP2THF3_9GAMM</name>
<dbReference type="InterPro" id="IPR051268">
    <property type="entry name" value="Type-I_R_enzyme_R_subunit"/>
</dbReference>
<comment type="caution">
    <text evidence="12">The sequence shown here is derived from an EMBL/GenBank/DDBJ whole genome shotgun (WGS) entry which is preliminary data.</text>
</comment>
<dbReference type="EC" id="3.1.21.3" evidence="10"/>
<dbReference type="Gene3D" id="3.90.1570.50">
    <property type="match status" value="1"/>
</dbReference>
<dbReference type="RefSeq" id="WP_004657292.1">
    <property type="nucleotide sequence ID" value="NZ_KB849179.1"/>
</dbReference>
<comment type="function">
    <text evidence="10">Subunit R is required for both nuclease and ATPase activities, but not for modification.</text>
</comment>
<dbReference type="InterPro" id="IPR040980">
    <property type="entry name" value="SWI2_SNF2"/>
</dbReference>
<keyword evidence="13" id="KW-1185">Reference proteome</keyword>
<dbReference type="Gene3D" id="3.40.50.300">
    <property type="entry name" value="P-loop containing nucleotide triphosphate hydrolases"/>
    <property type="match status" value="2"/>
</dbReference>
<dbReference type="NCBIfam" id="TIGR00348">
    <property type="entry name" value="hsdR"/>
    <property type="match status" value="1"/>
</dbReference>
<dbReference type="InterPro" id="IPR004473">
    <property type="entry name" value="Restrct_endonuc_typeI_HsdR"/>
</dbReference>
<feature type="domain" description="Helicase ATP-binding" evidence="11">
    <location>
        <begin position="260"/>
        <end position="446"/>
    </location>
</feature>
<keyword evidence="6" id="KW-0255">Endonuclease</keyword>
<keyword evidence="9 10" id="KW-0238">DNA-binding</keyword>
<dbReference type="InterPro" id="IPR007409">
    <property type="entry name" value="Restrct_endonuc_type1_HsdR_N"/>
</dbReference>
<sequence>MSSSENDLENALIEKLHELKYTIKKISDLDSLTANFREKFNELNQVQLTDDEFERLLQENISSDVFACSQRLREQHVFDREDGTPLYYTLVNTKDWCKNEFEVIRQFRLNTHNSYHRYDVIILINGLPLIQIELKTLDISPRRAMQQIVDYKNDVGNGYTNTLFAFMQLFIVTNQSQTMYFSNNQSQHFNFSADEQFLPIYHWADPDNRKVNGLHEFADKFLNKCKLGKMISRYMVLITTEQKILIMRPYQIYAVEAIVESIKQNRGNGYIWHTTGSGKTLTSFKASTLLKDNPDIEKCLFVVDRKDLDRQTREEFNKFQDGCVEENTNTATLVRRLLSTNHSDKVIVTTIQKLALALSDSPSNDKQKSTKNSSRSKYLSFKEQLKPLQNKRIAIIFDECHRSQFGENHQAIKNFFPNSQLFGFTGTPIFKANATVQRIDGKEASYAETKDIFQHRLHAYTITHAIADDNVLKFNIEYFRATQVDQDKPFTARVGDPTTQAKIVDAILNKHHHATHERKFNAIFATSSINDAISYYHLFKAKQAERLETNPTYSVLNIACVFSPPADGDADVKQLSEDLPNEQWDNKDKPNEKKQALTAIISDYNAQFGANHSLAQFDNYYQDVQQRIKDQKYQNSDKTPQSQKIDITIVVDMLLTGFDSKYLNTLYVDKNLKYHGLIQAFSRTNRVLNDSKPYGTIIDFRGLESAVEESVKLFSDLEDESDAKEIWLVESAAQVIAKLAVAKQQLDSFMQSKGLESLPEEVINLQGDTAKVEFINKFKEIQRLQTQLSQYTDLSEKQLKSISAIISKDELRSFQSIYLETAKRFKAKQEKPDNQQNDEIQQVDFEFVLFNSAMIDYDYIMKLISDYSQATPEQQNMTREELINLIRSDAKFVNDADDIAAYVYSLKIGRGLNETDIKQGYEQFKREKIDDEIDKIAEKYGLEIEALKLFVDATLARMIVDNDLLHELLAPLDLGWKERSKTRKALIQDLTEPMQKRTNGREISGWDAHVR</sequence>
<dbReference type="Pfam" id="PF04313">
    <property type="entry name" value="HSDR_N"/>
    <property type="match status" value="1"/>
</dbReference>
<proteinExistence type="inferred from homology"/>
<evidence type="ECO:0000256" key="5">
    <source>
        <dbReference type="ARBA" id="ARBA00022747"/>
    </source>
</evidence>
<comment type="similarity">
    <text evidence="2 10">Belongs to the HsdR family.</text>
</comment>
<dbReference type="Pfam" id="PF18766">
    <property type="entry name" value="SWI2_SNF2"/>
    <property type="match status" value="1"/>
</dbReference>
<evidence type="ECO:0000256" key="1">
    <source>
        <dbReference type="ARBA" id="ARBA00000851"/>
    </source>
</evidence>
<keyword evidence="7 10" id="KW-0378">Hydrolase</keyword>
<dbReference type="EMBL" id="APOI01000030">
    <property type="protein sequence ID" value="ENU21751.1"/>
    <property type="molecule type" value="Genomic_DNA"/>
</dbReference>
<organism evidence="12 13">
    <name type="scientific">Acinetobacter proteolyticus</name>
    <dbReference type="NCBI Taxonomy" id="1776741"/>
    <lineage>
        <taxon>Bacteria</taxon>
        <taxon>Pseudomonadati</taxon>
        <taxon>Pseudomonadota</taxon>
        <taxon>Gammaproteobacteria</taxon>
        <taxon>Moraxellales</taxon>
        <taxon>Moraxellaceae</taxon>
        <taxon>Acinetobacter</taxon>
    </lineage>
</organism>
<keyword evidence="3" id="KW-0540">Nuclease</keyword>
<reference evidence="12 13" key="1">
    <citation type="submission" date="2013-02" db="EMBL/GenBank/DDBJ databases">
        <title>The Genome Sequence of Acinetobacter sp. NIPH 809.</title>
        <authorList>
            <consortium name="The Broad Institute Genome Sequencing Platform"/>
            <consortium name="The Broad Institute Genome Sequencing Center for Infectious Disease"/>
            <person name="Cerqueira G."/>
            <person name="Feldgarden M."/>
            <person name="Courvalin P."/>
            <person name="Perichon B."/>
            <person name="Grillot-Courvalin C."/>
            <person name="Clermont D."/>
            <person name="Rocha E."/>
            <person name="Yoon E.-J."/>
            <person name="Nemec A."/>
            <person name="Walker B."/>
            <person name="Young S.K."/>
            <person name="Zeng Q."/>
            <person name="Gargeya S."/>
            <person name="Fitzgerald M."/>
            <person name="Haas B."/>
            <person name="Abouelleil A."/>
            <person name="Alvarado L."/>
            <person name="Arachchi H.M."/>
            <person name="Berlin A.M."/>
            <person name="Chapman S.B."/>
            <person name="Dewar J."/>
            <person name="Goldberg J."/>
            <person name="Griggs A."/>
            <person name="Gujja S."/>
            <person name="Hansen M."/>
            <person name="Howarth C."/>
            <person name="Imamovic A."/>
            <person name="Larimer J."/>
            <person name="McCowan C."/>
            <person name="Murphy C."/>
            <person name="Neiman D."/>
            <person name="Pearson M."/>
            <person name="Priest M."/>
            <person name="Roberts A."/>
            <person name="Saif S."/>
            <person name="Shea T."/>
            <person name="Sisk P."/>
            <person name="Sykes S."/>
            <person name="Wortman J."/>
            <person name="Nusbaum C."/>
            <person name="Birren B."/>
        </authorList>
    </citation>
    <scope>NUCLEOTIDE SEQUENCE [LARGE SCALE GENOMIC DNA]</scope>
    <source>
        <strain evidence="12 13">NIPH 809</strain>
    </source>
</reference>
<protein>
    <recommendedName>
        <fullName evidence="10">Type I restriction enzyme endonuclease subunit</fullName>
        <shortName evidence="10">R protein</shortName>
        <ecNumber evidence="10">3.1.21.3</ecNumber>
    </recommendedName>
</protein>
<evidence type="ECO:0000259" key="11">
    <source>
        <dbReference type="PROSITE" id="PS51192"/>
    </source>
</evidence>
<evidence type="ECO:0000256" key="6">
    <source>
        <dbReference type="ARBA" id="ARBA00022759"/>
    </source>
</evidence>
<evidence type="ECO:0000256" key="9">
    <source>
        <dbReference type="ARBA" id="ARBA00023125"/>
    </source>
</evidence>
<evidence type="ECO:0000313" key="13">
    <source>
        <dbReference type="Proteomes" id="UP000013034"/>
    </source>
</evidence>
<evidence type="ECO:0000256" key="10">
    <source>
        <dbReference type="RuleBase" id="RU364115"/>
    </source>
</evidence>
<dbReference type="PANTHER" id="PTHR30195">
    <property type="entry name" value="TYPE I SITE-SPECIFIC DEOXYRIBONUCLEASE PROTEIN SUBUNIT M AND R"/>
    <property type="match status" value="1"/>
</dbReference>
<keyword evidence="8 10" id="KW-0067">ATP-binding</keyword>
<evidence type="ECO:0000256" key="3">
    <source>
        <dbReference type="ARBA" id="ARBA00022722"/>
    </source>
</evidence>
<dbReference type="SUPFAM" id="SSF52540">
    <property type="entry name" value="P-loop containing nucleoside triphosphate hydrolases"/>
    <property type="match status" value="1"/>
</dbReference>
<dbReference type="Proteomes" id="UP000013034">
    <property type="component" value="Unassembled WGS sequence"/>
</dbReference>
<evidence type="ECO:0000256" key="2">
    <source>
        <dbReference type="ARBA" id="ARBA00008598"/>
    </source>
</evidence>
<keyword evidence="4 10" id="KW-0547">Nucleotide-binding</keyword>
<dbReference type="SMART" id="SM00487">
    <property type="entry name" value="DEXDc"/>
    <property type="match status" value="1"/>
</dbReference>
<evidence type="ECO:0000256" key="4">
    <source>
        <dbReference type="ARBA" id="ARBA00022741"/>
    </source>
</evidence>
<dbReference type="CDD" id="cd18800">
    <property type="entry name" value="SF2_C_EcoR124I-like"/>
    <property type="match status" value="1"/>
</dbReference>
<dbReference type="PANTHER" id="PTHR30195:SF16">
    <property type="entry name" value="TYPE I RESTRICTION ENZYME ENDONUCLEASE SUBUNIT"/>
    <property type="match status" value="1"/>
</dbReference>
<dbReference type="Gene3D" id="1.20.58.910">
    <property type="match status" value="1"/>
</dbReference>
<evidence type="ECO:0000256" key="8">
    <source>
        <dbReference type="ARBA" id="ARBA00022840"/>
    </source>
</evidence>
<evidence type="ECO:0000313" key="12">
    <source>
        <dbReference type="EMBL" id="ENU21751.1"/>
    </source>
</evidence>
<evidence type="ECO:0000256" key="7">
    <source>
        <dbReference type="ARBA" id="ARBA00022801"/>
    </source>
</evidence>
<dbReference type="InterPro" id="IPR014001">
    <property type="entry name" value="Helicase_ATP-bd"/>
</dbReference>
<dbReference type="InterPro" id="IPR022625">
    <property type="entry name" value="TypeI_RM_Rsu_C"/>
</dbReference>
<dbReference type="CDD" id="cd22332">
    <property type="entry name" value="HsdR_N"/>
    <property type="match status" value="1"/>
</dbReference>
<dbReference type="Pfam" id="PF22679">
    <property type="entry name" value="T1R_D3-like"/>
    <property type="match status" value="1"/>
</dbReference>
<comment type="catalytic activity">
    <reaction evidence="1 10">
        <text>Endonucleolytic cleavage of DNA to give random double-stranded fragments with terminal 5'-phosphates, ATP is simultaneously hydrolyzed.</text>
        <dbReference type="EC" id="3.1.21.3"/>
    </reaction>
</comment>
<accession>A0ABP2THF3</accession>
<comment type="subunit">
    <text evidence="10">The type I restriction/modification system is composed of three polypeptides R, M and S.</text>
</comment>
<dbReference type="InterPro" id="IPR055180">
    <property type="entry name" value="HsdR_RecA-like_helicase_dom_2"/>
</dbReference>
<dbReference type="Pfam" id="PF12008">
    <property type="entry name" value="EcoR124_C"/>
    <property type="match status" value="1"/>
</dbReference>